<keyword evidence="2" id="KW-1185">Reference proteome</keyword>
<accession>B2ZY45</accession>
<dbReference type="RefSeq" id="YP_001950070.1">
    <property type="nucleotide sequence ID" value="NC_010811.2"/>
</dbReference>
<evidence type="ECO:0000313" key="1">
    <source>
        <dbReference type="EMBL" id="BAG41640.1"/>
    </source>
</evidence>
<proteinExistence type="predicted"/>
<dbReference type="KEGG" id="vg:6370027"/>
<organism evidence="1 2">
    <name type="scientific">Ralstonia phage phiRSL1</name>
    <dbReference type="NCBI Taxonomy" id="1980924"/>
    <lineage>
        <taxon>Viruses</taxon>
        <taxon>Duplodnaviria</taxon>
        <taxon>Heunggongvirae</taxon>
        <taxon>Uroviricota</taxon>
        <taxon>Caudoviricetes</taxon>
        <taxon>Mieseafarmvirus</taxon>
        <taxon>Mieseafarmvirus RSL1</taxon>
    </lineage>
</organism>
<protein>
    <submittedName>
        <fullName evidence="1">Uncharacterized protein</fullName>
    </submittedName>
</protein>
<dbReference type="GeneID" id="6370027"/>
<reference evidence="1 2" key="1">
    <citation type="journal article" date="2010" name="Virology">
        <title>A jumbo phage infecting the phytopathogen Ralstonia solanacearum defines a new lineage of the Myoviridae family.</title>
        <authorList>
            <person name="Yamada T."/>
            <person name="Satoh S."/>
            <person name="Ishikawa H."/>
            <person name="Fujiwara A."/>
            <person name="Kawasaki T."/>
            <person name="Fujie M."/>
            <person name="Ogata H."/>
        </authorList>
    </citation>
    <scope>NUCLEOTIDE SEQUENCE [LARGE SCALE GENOMIC DNA]</scope>
</reference>
<name>B2ZY45_9CAUD</name>
<dbReference type="Proteomes" id="UP000001034">
    <property type="component" value="Segment"/>
</dbReference>
<dbReference type="EMBL" id="AB366653">
    <property type="protein sequence ID" value="BAG41640.1"/>
    <property type="molecule type" value="Genomic_DNA"/>
</dbReference>
<sequence>MTYDSIIESCSVVHIPDGGCFRQHRCKAEPCGAGQHTEAGDLVLEQCGDLTGDRNTADVT</sequence>
<evidence type="ECO:0000313" key="2">
    <source>
        <dbReference type="Proteomes" id="UP000001034"/>
    </source>
</evidence>